<dbReference type="AlphaFoldDB" id="A0A4C1TA87"/>
<reference evidence="2 3" key="1">
    <citation type="journal article" date="2019" name="Commun. Biol.">
        <title>The bagworm genome reveals a unique fibroin gene that provides high tensile strength.</title>
        <authorList>
            <person name="Kono N."/>
            <person name="Nakamura H."/>
            <person name="Ohtoshi R."/>
            <person name="Tomita M."/>
            <person name="Numata K."/>
            <person name="Arakawa K."/>
        </authorList>
    </citation>
    <scope>NUCLEOTIDE SEQUENCE [LARGE SCALE GENOMIC DNA]</scope>
</reference>
<dbReference type="Proteomes" id="UP000299102">
    <property type="component" value="Unassembled WGS sequence"/>
</dbReference>
<proteinExistence type="predicted"/>
<evidence type="ECO:0000313" key="3">
    <source>
        <dbReference type="Proteomes" id="UP000299102"/>
    </source>
</evidence>
<keyword evidence="3" id="KW-1185">Reference proteome</keyword>
<dbReference type="EMBL" id="BGZK01000046">
    <property type="protein sequence ID" value="GBP11362.1"/>
    <property type="molecule type" value="Genomic_DNA"/>
</dbReference>
<sequence length="230" mass="26263">MARNGLKWQMLEVGTAGRDELQIVFISYKRQRNEVSDIRQLKLNFGSLDLRMSYYFTHRPPTRGRESSPVMSCVWWTRPPYSLEIHALTSEVDVNVAMNAALYYFKSKYIMSKPLGPYWASLESCAISRSDVGARHVLLSTAKLYGCLALRVLKMDRALKCALLIRTLVWEGTLIFLQSFYGDPFYIYFIITTSVFAGTYQRSHTRTTESRRSSVEESPREGATHTGASA</sequence>
<comment type="caution">
    <text evidence="2">The sequence shown here is derived from an EMBL/GenBank/DDBJ whole genome shotgun (WGS) entry which is preliminary data.</text>
</comment>
<accession>A0A4C1TA87</accession>
<protein>
    <submittedName>
        <fullName evidence="2">Uncharacterized protein</fullName>
    </submittedName>
</protein>
<feature type="compositionally biased region" description="Basic and acidic residues" evidence="1">
    <location>
        <begin position="207"/>
        <end position="223"/>
    </location>
</feature>
<evidence type="ECO:0000256" key="1">
    <source>
        <dbReference type="SAM" id="MobiDB-lite"/>
    </source>
</evidence>
<feature type="region of interest" description="Disordered" evidence="1">
    <location>
        <begin position="207"/>
        <end position="230"/>
    </location>
</feature>
<gene>
    <name evidence="2" type="ORF">EVAR_92883_1</name>
</gene>
<organism evidence="2 3">
    <name type="scientific">Eumeta variegata</name>
    <name type="common">Bagworm moth</name>
    <name type="synonym">Eumeta japonica</name>
    <dbReference type="NCBI Taxonomy" id="151549"/>
    <lineage>
        <taxon>Eukaryota</taxon>
        <taxon>Metazoa</taxon>
        <taxon>Ecdysozoa</taxon>
        <taxon>Arthropoda</taxon>
        <taxon>Hexapoda</taxon>
        <taxon>Insecta</taxon>
        <taxon>Pterygota</taxon>
        <taxon>Neoptera</taxon>
        <taxon>Endopterygota</taxon>
        <taxon>Lepidoptera</taxon>
        <taxon>Glossata</taxon>
        <taxon>Ditrysia</taxon>
        <taxon>Tineoidea</taxon>
        <taxon>Psychidae</taxon>
        <taxon>Oiketicinae</taxon>
        <taxon>Eumeta</taxon>
    </lineage>
</organism>
<evidence type="ECO:0000313" key="2">
    <source>
        <dbReference type="EMBL" id="GBP11362.1"/>
    </source>
</evidence>
<name>A0A4C1TA87_EUMVA</name>